<keyword evidence="1" id="KW-0418">Kinase</keyword>
<dbReference type="EMBL" id="BLAY01000103">
    <property type="protein sequence ID" value="GET40884.1"/>
    <property type="molecule type" value="Genomic_DNA"/>
</dbReference>
<feature type="domain" description="Histidine kinase/HSP90-like ATPase" evidence="3">
    <location>
        <begin position="36"/>
        <end position="132"/>
    </location>
</feature>
<dbReference type="Gene3D" id="3.30.565.10">
    <property type="entry name" value="Histidine kinase-like ATPase, C-terminal domain"/>
    <property type="match status" value="1"/>
</dbReference>
<evidence type="ECO:0000256" key="2">
    <source>
        <dbReference type="SAM" id="MobiDB-lite"/>
    </source>
</evidence>
<dbReference type="AlphaFoldDB" id="A0AAV3WK74"/>
<protein>
    <submittedName>
        <fullName evidence="4">Anti-sigma B factor</fullName>
    </submittedName>
</protein>
<dbReference type="Pfam" id="PF13581">
    <property type="entry name" value="HATPase_c_2"/>
    <property type="match status" value="1"/>
</dbReference>
<sequence>MRTELHIPSDLKFLTVVENWLLGFLEAELQETVDWPRQSSRLRLALVEAYSNVVRHAHRDQPNLPVLIRLELKERDLALEIWDHGTGYDLSTYLPPNPEDKQENGYGWLIMHRLMDRVEYRLQVNGRNCLKLEASLPKFTKAVPDNNSKSTLVPQQQPLG</sequence>
<evidence type="ECO:0000256" key="1">
    <source>
        <dbReference type="ARBA" id="ARBA00022527"/>
    </source>
</evidence>
<dbReference type="RefSeq" id="WP_226587085.1">
    <property type="nucleotide sequence ID" value="NZ_BLAY01000103.1"/>
</dbReference>
<gene>
    <name evidence="4" type="ORF">MiSe_56960</name>
</gene>
<dbReference type="SUPFAM" id="SSF55874">
    <property type="entry name" value="ATPase domain of HSP90 chaperone/DNA topoisomerase II/histidine kinase"/>
    <property type="match status" value="1"/>
</dbReference>
<reference evidence="4" key="1">
    <citation type="submission" date="2019-10" db="EMBL/GenBank/DDBJ databases">
        <title>Draft genome sequece of Microseira wollei NIES-4236.</title>
        <authorList>
            <person name="Yamaguchi H."/>
            <person name="Suzuki S."/>
            <person name="Kawachi M."/>
        </authorList>
    </citation>
    <scope>NUCLEOTIDE SEQUENCE</scope>
    <source>
        <strain evidence="4">NIES-4236</strain>
    </source>
</reference>
<evidence type="ECO:0000259" key="3">
    <source>
        <dbReference type="Pfam" id="PF13581"/>
    </source>
</evidence>
<dbReference type="GO" id="GO:0004674">
    <property type="term" value="F:protein serine/threonine kinase activity"/>
    <property type="evidence" value="ECO:0007669"/>
    <property type="project" value="UniProtKB-KW"/>
</dbReference>
<feature type="compositionally biased region" description="Polar residues" evidence="2">
    <location>
        <begin position="145"/>
        <end position="160"/>
    </location>
</feature>
<evidence type="ECO:0000313" key="5">
    <source>
        <dbReference type="Proteomes" id="UP001050975"/>
    </source>
</evidence>
<dbReference type="Proteomes" id="UP001050975">
    <property type="component" value="Unassembled WGS sequence"/>
</dbReference>
<accession>A0AAV3WK74</accession>
<dbReference type="InterPro" id="IPR036890">
    <property type="entry name" value="HATPase_C_sf"/>
</dbReference>
<keyword evidence="5" id="KW-1185">Reference proteome</keyword>
<organism evidence="4 5">
    <name type="scientific">Microseira wollei NIES-4236</name>
    <dbReference type="NCBI Taxonomy" id="2530354"/>
    <lineage>
        <taxon>Bacteria</taxon>
        <taxon>Bacillati</taxon>
        <taxon>Cyanobacteriota</taxon>
        <taxon>Cyanophyceae</taxon>
        <taxon>Oscillatoriophycideae</taxon>
        <taxon>Aerosakkonematales</taxon>
        <taxon>Aerosakkonemataceae</taxon>
        <taxon>Microseira</taxon>
    </lineage>
</organism>
<dbReference type="CDD" id="cd16936">
    <property type="entry name" value="HATPase_RsbW-like"/>
    <property type="match status" value="1"/>
</dbReference>
<keyword evidence="1" id="KW-0808">Transferase</keyword>
<name>A0AAV3WK74_9CYAN</name>
<feature type="region of interest" description="Disordered" evidence="2">
    <location>
        <begin position="141"/>
        <end position="160"/>
    </location>
</feature>
<dbReference type="PANTHER" id="PTHR35526">
    <property type="entry name" value="ANTI-SIGMA-F FACTOR RSBW-RELATED"/>
    <property type="match status" value="1"/>
</dbReference>
<proteinExistence type="predicted"/>
<comment type="caution">
    <text evidence="4">The sequence shown here is derived from an EMBL/GenBank/DDBJ whole genome shotgun (WGS) entry which is preliminary data.</text>
</comment>
<dbReference type="PANTHER" id="PTHR35526:SF3">
    <property type="entry name" value="ANTI-SIGMA-F FACTOR RSBW"/>
    <property type="match status" value="1"/>
</dbReference>
<keyword evidence="1" id="KW-0723">Serine/threonine-protein kinase</keyword>
<dbReference type="InterPro" id="IPR003594">
    <property type="entry name" value="HATPase_dom"/>
</dbReference>
<evidence type="ECO:0000313" key="4">
    <source>
        <dbReference type="EMBL" id="GET40884.1"/>
    </source>
</evidence>
<dbReference type="InterPro" id="IPR050267">
    <property type="entry name" value="Anti-sigma-factor_SerPK"/>
</dbReference>